<dbReference type="InterPro" id="IPR010359">
    <property type="entry name" value="IrrE_HExxH"/>
</dbReference>
<dbReference type="Proteomes" id="UP000629611">
    <property type="component" value="Unassembled WGS sequence"/>
</dbReference>
<dbReference type="PANTHER" id="PTHR43236">
    <property type="entry name" value="ANTITOXIN HIGA1"/>
    <property type="match status" value="1"/>
</dbReference>
<evidence type="ECO:0000313" key="4">
    <source>
        <dbReference type="EMBL" id="MBI6713730.1"/>
    </source>
</evidence>
<dbReference type="RefSeq" id="WP_010206026.1">
    <property type="nucleotide sequence ID" value="NZ_CP034558.1"/>
</dbReference>
<dbReference type="AlphaFoldDB" id="A0AAW4DYL9"/>
<feature type="domain" description="IrrE N-terminal-like" evidence="3">
    <location>
        <begin position="42"/>
        <end position="148"/>
    </location>
</feature>
<accession>A0AAW4DYL9</accession>
<comment type="caution">
    <text evidence="4">The sequence shown here is derived from an EMBL/GenBank/DDBJ whole genome shotgun (WGS) entry which is preliminary data.</text>
</comment>
<dbReference type="InterPro" id="IPR052345">
    <property type="entry name" value="Rad_response_metalloprotease"/>
</dbReference>
<dbReference type="EMBL" id="JAEIKK010000028">
    <property type="protein sequence ID" value="MBI6713730.1"/>
    <property type="molecule type" value="Genomic_DNA"/>
</dbReference>
<dbReference type="Pfam" id="PF06114">
    <property type="entry name" value="Peptidase_M78"/>
    <property type="match status" value="1"/>
</dbReference>
<evidence type="ECO:0000256" key="1">
    <source>
        <dbReference type="ARBA" id="ARBA00022690"/>
    </source>
</evidence>
<dbReference type="PANTHER" id="PTHR43236:SF1">
    <property type="entry name" value="BLL7220 PROTEIN"/>
    <property type="match status" value="1"/>
</dbReference>
<reference evidence="4" key="1">
    <citation type="submission" date="2020-12" db="EMBL/GenBank/DDBJ databases">
        <title>Comparative genomic insights into the epidemiology and virulence of plant pathogenic Pseudomonads from Turkey.</title>
        <authorList>
            <person name="Dillon M."/>
            <person name="Ruiz-Bedoya T."/>
            <person name="Bendalovic-Torma C."/>
            <person name="Guttman K.M."/>
            <person name="Kwak H."/>
            <person name="Middleton M.A."/>
            <person name="Wang P.W."/>
            <person name="Horuz S."/>
            <person name="Aysan Y."/>
            <person name="Guttman D.S."/>
        </authorList>
    </citation>
    <scope>NUCLEOTIDE SEQUENCE</scope>
    <source>
        <strain evidence="4">CT_2_2</strain>
    </source>
</reference>
<gene>
    <name evidence="4" type="ORF">YA0595_11155</name>
</gene>
<protein>
    <submittedName>
        <fullName evidence="4">ImmA/IrrE family metallo-endopeptidase</fullName>
    </submittedName>
</protein>
<evidence type="ECO:0000259" key="3">
    <source>
        <dbReference type="Pfam" id="PF06114"/>
    </source>
</evidence>
<sequence>MLSASQIKAVVTRAGEVVRDSGAKRRIDEDGYTRVDPFRIAQDSGVVVMLRPLEKLWGAFISEGLPGILVNSERPAGVIQMTCAHELGHFVLNHGTTTDEQLDYSNSAARKELEADWFAYSLMAPRWAVAKIMKRKGWAVADLAHPFNLYQLSLRLGISYAATAWSLQRLKLCDRTFVEEVLRVQPAVIKRALLTGRLGNPQRDVWLLDDADRDLILEPRVDDQMLVRLKDHSGAGYVWDTNEAASEGFTIEPVLLPPGNAGDADALIAGGEHYLDYLVSPASILTTSPTELQLDERKPWDRSSAPRDTFGTQAQFEDLATGLSSVAKRALLQGTGHS</sequence>
<dbReference type="InterPro" id="IPR036331">
    <property type="entry name" value="Chagasin-like_sf"/>
</dbReference>
<proteinExistence type="predicted"/>
<keyword evidence="2" id="KW-0789">Thiol protease inhibitor</keyword>
<keyword evidence="1" id="KW-0646">Protease inhibitor</keyword>
<organism evidence="4 5">
    <name type="scientific">Pseudomonas syringae</name>
    <dbReference type="NCBI Taxonomy" id="317"/>
    <lineage>
        <taxon>Bacteria</taxon>
        <taxon>Pseudomonadati</taxon>
        <taxon>Pseudomonadota</taxon>
        <taxon>Gammaproteobacteria</taxon>
        <taxon>Pseudomonadales</taxon>
        <taxon>Pseudomonadaceae</taxon>
        <taxon>Pseudomonas</taxon>
    </lineage>
</organism>
<evidence type="ECO:0000256" key="2">
    <source>
        <dbReference type="ARBA" id="ARBA00022704"/>
    </source>
</evidence>
<dbReference type="SUPFAM" id="SSF141066">
    <property type="entry name" value="ICP-like"/>
    <property type="match status" value="1"/>
</dbReference>
<dbReference type="Gene3D" id="1.10.10.2910">
    <property type="match status" value="1"/>
</dbReference>
<name>A0AAW4DYL9_PSESX</name>
<evidence type="ECO:0000313" key="5">
    <source>
        <dbReference type="Proteomes" id="UP000629611"/>
    </source>
</evidence>
<dbReference type="GO" id="GO:0004869">
    <property type="term" value="F:cysteine-type endopeptidase inhibitor activity"/>
    <property type="evidence" value="ECO:0007669"/>
    <property type="project" value="UniProtKB-KW"/>
</dbReference>